<dbReference type="SUPFAM" id="SSF53756">
    <property type="entry name" value="UDP-Glycosyltransferase/glycogen phosphorylase"/>
    <property type="match status" value="1"/>
</dbReference>
<dbReference type="InterPro" id="IPR050194">
    <property type="entry name" value="Glycosyltransferase_grp1"/>
</dbReference>
<dbReference type="Pfam" id="PF13439">
    <property type="entry name" value="Glyco_transf_4"/>
    <property type="match status" value="1"/>
</dbReference>
<evidence type="ECO:0000259" key="1">
    <source>
        <dbReference type="Pfam" id="PF00534"/>
    </source>
</evidence>
<dbReference type="Pfam" id="PF00534">
    <property type="entry name" value="Glycos_transf_1"/>
    <property type="match status" value="1"/>
</dbReference>
<dbReference type="EMBL" id="LAZR01008689">
    <property type="protein sequence ID" value="KKM77147.1"/>
    <property type="molecule type" value="Genomic_DNA"/>
</dbReference>
<gene>
    <name evidence="3" type="ORF">LCGC14_1372970</name>
</gene>
<protein>
    <recommendedName>
        <fullName evidence="4">Glycosyltransferase subfamily 4-like N-terminal domain-containing protein</fullName>
    </recommendedName>
</protein>
<dbReference type="Gene3D" id="3.40.50.2000">
    <property type="entry name" value="Glycogen Phosphorylase B"/>
    <property type="match status" value="2"/>
</dbReference>
<organism evidence="3">
    <name type="scientific">marine sediment metagenome</name>
    <dbReference type="NCBI Taxonomy" id="412755"/>
    <lineage>
        <taxon>unclassified sequences</taxon>
        <taxon>metagenomes</taxon>
        <taxon>ecological metagenomes</taxon>
    </lineage>
</organism>
<dbReference type="PANTHER" id="PTHR45947:SF3">
    <property type="entry name" value="SULFOQUINOVOSYL TRANSFERASE SQD2"/>
    <property type="match status" value="1"/>
</dbReference>
<feature type="domain" description="Glycosyltransferase subfamily 4-like N-terminal" evidence="2">
    <location>
        <begin position="20"/>
        <end position="176"/>
    </location>
</feature>
<dbReference type="AlphaFoldDB" id="A0A0F9N6U9"/>
<dbReference type="PANTHER" id="PTHR45947">
    <property type="entry name" value="SULFOQUINOVOSYL TRANSFERASE SQD2"/>
    <property type="match status" value="1"/>
</dbReference>
<comment type="caution">
    <text evidence="3">The sequence shown here is derived from an EMBL/GenBank/DDBJ whole genome shotgun (WGS) entry which is preliminary data.</text>
</comment>
<evidence type="ECO:0008006" key="4">
    <source>
        <dbReference type="Google" id="ProtNLM"/>
    </source>
</evidence>
<dbReference type="InterPro" id="IPR001296">
    <property type="entry name" value="Glyco_trans_1"/>
</dbReference>
<dbReference type="CDD" id="cd03801">
    <property type="entry name" value="GT4_PimA-like"/>
    <property type="match status" value="1"/>
</dbReference>
<dbReference type="GO" id="GO:0016757">
    <property type="term" value="F:glycosyltransferase activity"/>
    <property type="evidence" value="ECO:0007669"/>
    <property type="project" value="InterPro"/>
</dbReference>
<dbReference type="InterPro" id="IPR028098">
    <property type="entry name" value="Glyco_trans_4-like_N"/>
</dbReference>
<sequence length="363" mass="41809">MKVLKKVFVFGIRGFPFIGGGAERHSEELYPRLVKLGYDVTVLTRRLMFPQYKGVKFIKLPYIDNPFLETMSHSILCSIYCIFKRPDIVHIHNIGAFLFVPLFSLLNIKTVVTIHSFNYQHKKWGHFSRFVLNFLENLGISFAHKKIVVADNSVDFLRKKYCRILFLTCIPNGVNEADHVPAGLTLRKYKLKQRKYILAIGRIVPEKGFDKLIEAYKKIEDSDYKLVIVGNDIQKLKYSANLVIKERFNDNVVFTGFLCGKELAELYSNAGLFVSASDNEGFPLVILEALSYGLPVLASKIPAHEEIELPSSKYFDNEKELIDKIVYFMKNGTSDEEKEVYKNILKERHNWDAIAKRTSELYA</sequence>
<proteinExistence type="predicted"/>
<accession>A0A0F9N6U9</accession>
<reference evidence="3" key="1">
    <citation type="journal article" date="2015" name="Nature">
        <title>Complex archaea that bridge the gap between prokaryotes and eukaryotes.</title>
        <authorList>
            <person name="Spang A."/>
            <person name="Saw J.H."/>
            <person name="Jorgensen S.L."/>
            <person name="Zaremba-Niedzwiedzka K."/>
            <person name="Martijn J."/>
            <person name="Lind A.E."/>
            <person name="van Eijk R."/>
            <person name="Schleper C."/>
            <person name="Guy L."/>
            <person name="Ettema T.J."/>
        </authorList>
    </citation>
    <scope>NUCLEOTIDE SEQUENCE</scope>
</reference>
<evidence type="ECO:0000259" key="2">
    <source>
        <dbReference type="Pfam" id="PF13439"/>
    </source>
</evidence>
<feature type="domain" description="Glycosyl transferase family 1" evidence="1">
    <location>
        <begin position="192"/>
        <end position="336"/>
    </location>
</feature>
<name>A0A0F9N6U9_9ZZZZ</name>
<evidence type="ECO:0000313" key="3">
    <source>
        <dbReference type="EMBL" id="KKM77147.1"/>
    </source>
</evidence>